<dbReference type="AlphaFoldDB" id="A0A0N4ZY17"/>
<evidence type="ECO:0000313" key="1">
    <source>
        <dbReference type="Proteomes" id="UP000038045"/>
    </source>
</evidence>
<name>A0A0N4ZY17_PARTI</name>
<evidence type="ECO:0000313" key="2">
    <source>
        <dbReference type="WBParaSite" id="PTRK_0001369000.1"/>
    </source>
</evidence>
<organism evidence="1 2">
    <name type="scientific">Parastrongyloides trichosuri</name>
    <name type="common">Possum-specific nematode worm</name>
    <dbReference type="NCBI Taxonomy" id="131310"/>
    <lineage>
        <taxon>Eukaryota</taxon>
        <taxon>Metazoa</taxon>
        <taxon>Ecdysozoa</taxon>
        <taxon>Nematoda</taxon>
        <taxon>Chromadorea</taxon>
        <taxon>Rhabditida</taxon>
        <taxon>Tylenchina</taxon>
        <taxon>Panagrolaimomorpha</taxon>
        <taxon>Strongyloidoidea</taxon>
        <taxon>Strongyloididae</taxon>
        <taxon>Parastrongyloides</taxon>
    </lineage>
</organism>
<sequence length="114" mass="13119">MDESFPKNENPFIGENHTKRNNLIYQVNAKSLPMIPLEDFESLSKVFEDDNKVIGKEKRNINDEEMSSYIENKETTTETTLLISTYFPDDIEGSATIEPRFRKIIISPECGSHC</sequence>
<protein>
    <submittedName>
        <fullName evidence="2">Uncharacterized protein</fullName>
    </submittedName>
</protein>
<accession>A0A0N4ZY17</accession>
<dbReference type="Proteomes" id="UP000038045">
    <property type="component" value="Unplaced"/>
</dbReference>
<proteinExistence type="predicted"/>
<reference evidence="2" key="1">
    <citation type="submission" date="2017-02" db="UniProtKB">
        <authorList>
            <consortium name="WormBaseParasite"/>
        </authorList>
    </citation>
    <scope>IDENTIFICATION</scope>
</reference>
<dbReference type="WBParaSite" id="PTRK_0001369000.1">
    <property type="protein sequence ID" value="PTRK_0001369000.1"/>
    <property type="gene ID" value="PTRK_0001369000"/>
</dbReference>
<keyword evidence="1" id="KW-1185">Reference proteome</keyword>